<feature type="region of interest" description="Disordered" evidence="1">
    <location>
        <begin position="24"/>
        <end position="43"/>
    </location>
</feature>
<sequence length="43" mass="4546">MIFPSGVAADLYKKAMDSEIQQLRSQEANHGGADVTGVTKPPS</sequence>
<proteinExistence type="predicted"/>
<organism evidence="2">
    <name type="scientific">Fagus sylvatica</name>
    <name type="common">Beechnut</name>
    <dbReference type="NCBI Taxonomy" id="28930"/>
    <lineage>
        <taxon>Eukaryota</taxon>
        <taxon>Viridiplantae</taxon>
        <taxon>Streptophyta</taxon>
        <taxon>Embryophyta</taxon>
        <taxon>Tracheophyta</taxon>
        <taxon>Spermatophyta</taxon>
        <taxon>Magnoliopsida</taxon>
        <taxon>eudicotyledons</taxon>
        <taxon>Gunneridae</taxon>
        <taxon>Pentapetalae</taxon>
        <taxon>rosids</taxon>
        <taxon>fabids</taxon>
        <taxon>Fagales</taxon>
        <taxon>Fagaceae</taxon>
        <taxon>Fagus</taxon>
    </lineage>
</organism>
<evidence type="ECO:0000256" key="1">
    <source>
        <dbReference type="SAM" id="MobiDB-lite"/>
    </source>
</evidence>
<dbReference type="AlphaFoldDB" id="A0A2N9F096"/>
<protein>
    <submittedName>
        <fullName evidence="2">Uncharacterized protein</fullName>
    </submittedName>
</protein>
<accession>A0A2N9F096</accession>
<dbReference type="EMBL" id="OIVN01000707">
    <property type="protein sequence ID" value="SPC84396.1"/>
    <property type="molecule type" value="Genomic_DNA"/>
</dbReference>
<reference evidence="2" key="1">
    <citation type="submission" date="2018-02" db="EMBL/GenBank/DDBJ databases">
        <authorList>
            <person name="Cohen D.B."/>
            <person name="Kent A.D."/>
        </authorList>
    </citation>
    <scope>NUCLEOTIDE SEQUENCE</scope>
</reference>
<name>A0A2N9F096_FAGSY</name>
<evidence type="ECO:0000313" key="2">
    <source>
        <dbReference type="EMBL" id="SPC84396.1"/>
    </source>
</evidence>
<gene>
    <name evidence="2" type="ORF">FSB_LOCUS12278</name>
</gene>